<dbReference type="SUPFAM" id="SSF141130">
    <property type="entry name" value="Acetamidase/Formamidase-like"/>
    <property type="match status" value="1"/>
</dbReference>
<accession>A0AAP2Z4H9</accession>
<dbReference type="Pfam" id="PF03069">
    <property type="entry name" value="FmdA_AmdA"/>
    <property type="match status" value="2"/>
</dbReference>
<dbReference type="RefSeq" id="WP_342805396.1">
    <property type="nucleotide sequence ID" value="NZ_JAOPJZ010000001.1"/>
</dbReference>
<dbReference type="InterPro" id="IPR004304">
    <property type="entry name" value="FmdA_AmdA"/>
</dbReference>
<gene>
    <name evidence="1" type="ORF">OB919_00785</name>
</gene>
<dbReference type="GO" id="GO:0016811">
    <property type="term" value="F:hydrolase activity, acting on carbon-nitrogen (but not peptide) bonds, in linear amides"/>
    <property type="evidence" value="ECO:0007669"/>
    <property type="project" value="InterPro"/>
</dbReference>
<dbReference type="Gene3D" id="3.10.28.20">
    <property type="entry name" value="Acetamidase/Formamidase-like domains"/>
    <property type="match status" value="1"/>
</dbReference>
<dbReference type="EMBL" id="JAOPJZ010000001">
    <property type="protein sequence ID" value="MCU4750526.1"/>
    <property type="molecule type" value="Genomic_DNA"/>
</dbReference>
<keyword evidence="2" id="KW-1185">Reference proteome</keyword>
<dbReference type="Gene3D" id="2.60.120.580">
    <property type="entry name" value="Acetamidase/Formamidase-like domains"/>
    <property type="match status" value="1"/>
</dbReference>
<dbReference type="Proteomes" id="UP001321047">
    <property type="component" value="Unassembled WGS sequence"/>
</dbReference>
<dbReference type="Gene3D" id="2.40.10.120">
    <property type="match status" value="1"/>
</dbReference>
<sequence>MGQKLSYDDSKIYEFTPDLEAALTVESGDSVTIETADSLEGAVMDDDDVLEEVPEEVNAATGPIAVDGATPGDILAVHIDDIRLTESAGRVVTLGGFGLLDGHEEIEAPRSRMTPIEDGALEFGGCEVPVDPVIGTIGVATREDEPGYTTLVPHDHGGNLDTTDITTGTTVYFPVNQPGGMLAMGDCKAAMADGEMCGTGAEIATEIDVTLEVIEAPAVDISRPLLETADAWKTVASAETLEEACEIANWDLIDLLVAEHEFDETEAYMFSSLVGGLEISQVVDPLVTVRNAMPKAYLSSPF</sequence>
<dbReference type="PANTHER" id="PTHR31891">
    <property type="entry name" value="FORMAMIDASE C869.04-RELATED"/>
    <property type="match status" value="1"/>
</dbReference>
<proteinExistence type="predicted"/>
<evidence type="ECO:0000313" key="2">
    <source>
        <dbReference type="Proteomes" id="UP001321047"/>
    </source>
</evidence>
<dbReference type="PANTHER" id="PTHR31891:SF1">
    <property type="entry name" value="FORMAMIDASE C869.04-RELATED"/>
    <property type="match status" value="1"/>
</dbReference>
<name>A0AAP2Z4H9_9EURY</name>
<reference evidence="1 2" key="1">
    <citation type="submission" date="2022-09" db="EMBL/GenBank/DDBJ databases">
        <title>Enrichment on poylsaccharides allowed isolation of novel metabolic and taxonomic groups of Haloarchaea.</title>
        <authorList>
            <person name="Sorokin D.Y."/>
            <person name="Elcheninov A.G."/>
            <person name="Khizhniak T.V."/>
            <person name="Kolganova T.V."/>
            <person name="Kublanov I.V."/>
        </authorList>
    </citation>
    <scope>NUCLEOTIDE SEQUENCE [LARGE SCALE GENOMIC DNA]</scope>
    <source>
        <strain evidence="1 2">AArc-curdl1</strain>
    </source>
</reference>
<evidence type="ECO:0000313" key="1">
    <source>
        <dbReference type="EMBL" id="MCU4750526.1"/>
    </source>
</evidence>
<comment type="caution">
    <text evidence="1">The sequence shown here is derived from an EMBL/GenBank/DDBJ whole genome shotgun (WGS) entry which is preliminary data.</text>
</comment>
<dbReference type="AlphaFoldDB" id="A0AAP2Z4H9"/>
<protein>
    <submittedName>
        <fullName evidence="1">Acetamidase/formamidase family protein</fullName>
    </submittedName>
</protein>
<organism evidence="1 2">
    <name type="scientific">Natronosalvus hydrolyticus</name>
    <dbReference type="NCBI Taxonomy" id="2979988"/>
    <lineage>
        <taxon>Archaea</taxon>
        <taxon>Methanobacteriati</taxon>
        <taxon>Methanobacteriota</taxon>
        <taxon>Stenosarchaea group</taxon>
        <taxon>Halobacteria</taxon>
        <taxon>Halobacteriales</taxon>
        <taxon>Natrialbaceae</taxon>
        <taxon>Natronosalvus</taxon>
    </lineage>
</organism>